<dbReference type="AlphaFoldDB" id="A0A2P2KAI7"/>
<organism evidence="1">
    <name type="scientific">Rhizophora mucronata</name>
    <name type="common">Asiatic mangrove</name>
    <dbReference type="NCBI Taxonomy" id="61149"/>
    <lineage>
        <taxon>Eukaryota</taxon>
        <taxon>Viridiplantae</taxon>
        <taxon>Streptophyta</taxon>
        <taxon>Embryophyta</taxon>
        <taxon>Tracheophyta</taxon>
        <taxon>Spermatophyta</taxon>
        <taxon>Magnoliopsida</taxon>
        <taxon>eudicotyledons</taxon>
        <taxon>Gunneridae</taxon>
        <taxon>Pentapetalae</taxon>
        <taxon>rosids</taxon>
        <taxon>fabids</taxon>
        <taxon>Malpighiales</taxon>
        <taxon>Rhizophoraceae</taxon>
        <taxon>Rhizophora</taxon>
    </lineage>
</organism>
<accession>A0A2P2KAI7</accession>
<protein>
    <submittedName>
        <fullName evidence="1">Thylakoid lumenal 15.0 kDa protein 2ic</fullName>
    </submittedName>
</protein>
<dbReference type="EMBL" id="GGEC01022213">
    <property type="protein sequence ID" value="MBX02697.1"/>
    <property type="molecule type" value="Transcribed_RNA"/>
</dbReference>
<name>A0A2P2KAI7_RHIMU</name>
<sequence>MIELLCLLLTLPLVLQF</sequence>
<reference evidence="1" key="1">
    <citation type="submission" date="2018-02" db="EMBL/GenBank/DDBJ databases">
        <title>Rhizophora mucronata_Transcriptome.</title>
        <authorList>
            <person name="Meera S.P."/>
            <person name="Sreeshan A."/>
            <person name="Augustine A."/>
        </authorList>
    </citation>
    <scope>NUCLEOTIDE SEQUENCE</scope>
    <source>
        <tissue evidence="1">Leaf</tissue>
    </source>
</reference>
<evidence type="ECO:0000313" key="1">
    <source>
        <dbReference type="EMBL" id="MBX02697.1"/>
    </source>
</evidence>
<proteinExistence type="predicted"/>